<evidence type="ECO:0000313" key="2">
    <source>
        <dbReference type="EMBL" id="ACE06641.1"/>
    </source>
</evidence>
<dbReference type="HOGENOM" id="CLU_3057841_0_0_10"/>
<feature type="compositionally biased region" description="Basic and acidic residues" evidence="1">
    <location>
        <begin position="42"/>
        <end position="53"/>
    </location>
</feature>
<gene>
    <name evidence="2" type="ordered locus">Aasi_1331</name>
</gene>
<dbReference type="Proteomes" id="UP000001227">
    <property type="component" value="Chromosome"/>
</dbReference>
<name>B3ETT9_AMOA5</name>
<feature type="region of interest" description="Disordered" evidence="1">
    <location>
        <begin position="27"/>
        <end position="53"/>
    </location>
</feature>
<dbReference type="AlphaFoldDB" id="B3ETT9"/>
<dbReference type="EMBL" id="CP001102">
    <property type="protein sequence ID" value="ACE06641.1"/>
    <property type="molecule type" value="Genomic_DNA"/>
</dbReference>
<reference evidence="2 3" key="1">
    <citation type="journal article" date="2010" name="J. Bacteriol.">
        <title>The genome of the amoeba symbiont 'Candidatus Amoebophilus asiaticus' reveals common mechanisms for host cell interaction among amoeba-associated bacteria.</title>
        <authorList>
            <person name="Schmitz-Esser S."/>
            <person name="Tischler P."/>
            <person name="Arnold R."/>
            <person name="Montanaro J."/>
            <person name="Wagner M."/>
            <person name="Rattei T."/>
            <person name="Horn M."/>
        </authorList>
    </citation>
    <scope>NUCLEOTIDE SEQUENCE [LARGE SCALE GENOMIC DNA]</scope>
    <source>
        <strain evidence="2 3">5a2</strain>
    </source>
</reference>
<dbReference type="KEGG" id="aas:Aasi_1331"/>
<evidence type="ECO:0000313" key="3">
    <source>
        <dbReference type="Proteomes" id="UP000001227"/>
    </source>
</evidence>
<evidence type="ECO:0000256" key="1">
    <source>
        <dbReference type="SAM" id="MobiDB-lite"/>
    </source>
</evidence>
<proteinExistence type="predicted"/>
<dbReference type="STRING" id="452471.Aasi_1331"/>
<sequence>MPTVSQKAITSISSSIGSSIGLFGALAGMNQPSKEEEDDEDDNKKERSFKRDI</sequence>
<keyword evidence="3" id="KW-1185">Reference proteome</keyword>
<accession>B3ETT9</accession>
<protein>
    <submittedName>
        <fullName evidence="2">Uncharacterized protein</fullName>
    </submittedName>
</protein>
<organism evidence="2 3">
    <name type="scientific">Amoebophilus asiaticus (strain 5a2)</name>
    <dbReference type="NCBI Taxonomy" id="452471"/>
    <lineage>
        <taxon>Bacteria</taxon>
        <taxon>Pseudomonadati</taxon>
        <taxon>Bacteroidota</taxon>
        <taxon>Cytophagia</taxon>
        <taxon>Cytophagales</taxon>
        <taxon>Amoebophilaceae</taxon>
        <taxon>Candidatus Amoebophilus</taxon>
    </lineage>
</organism>
<dbReference type="RefSeq" id="WP_012473384.1">
    <property type="nucleotide sequence ID" value="NC_010830.1"/>
</dbReference>